<feature type="region of interest" description="Disordered" evidence="1">
    <location>
        <begin position="167"/>
        <end position="195"/>
    </location>
</feature>
<name>A0A162K331_9HYPO</name>
<keyword evidence="3" id="KW-1185">Reference proteome</keyword>
<dbReference type="SUPFAM" id="SSF143410">
    <property type="entry name" value="DOPA-like"/>
    <property type="match status" value="1"/>
</dbReference>
<dbReference type="Pfam" id="PF08883">
    <property type="entry name" value="DOPA_dioxygen"/>
    <property type="match status" value="1"/>
</dbReference>
<dbReference type="EMBL" id="AZHA01000001">
    <property type="protein sequence ID" value="OAA52648.1"/>
    <property type="molecule type" value="Genomic_DNA"/>
</dbReference>
<dbReference type="OrthoDB" id="9970095at2759"/>
<evidence type="ECO:0000256" key="1">
    <source>
        <dbReference type="SAM" id="MobiDB-lite"/>
    </source>
</evidence>
<evidence type="ECO:0000313" key="2">
    <source>
        <dbReference type="EMBL" id="OAA52648.1"/>
    </source>
</evidence>
<proteinExistence type="predicted"/>
<dbReference type="InterPro" id="IPR014980">
    <property type="entry name" value="DOPA_dioxygen"/>
</dbReference>
<dbReference type="Gene3D" id="3.30.70.1240">
    <property type="entry name" value="DOPA-like domains"/>
    <property type="match status" value="1"/>
</dbReference>
<reference evidence="2 3" key="1">
    <citation type="journal article" date="2016" name="Genome Biol. Evol.">
        <title>Divergent and convergent evolution of fungal pathogenicity.</title>
        <authorList>
            <person name="Shang Y."/>
            <person name="Xiao G."/>
            <person name="Zheng P."/>
            <person name="Cen K."/>
            <person name="Zhan S."/>
            <person name="Wang C."/>
        </authorList>
    </citation>
    <scope>NUCLEOTIDE SEQUENCE [LARGE SCALE GENOMIC DNA]</scope>
    <source>
        <strain evidence="2 3">RCEF 3172</strain>
    </source>
</reference>
<sequence>MTQMKPMAPVPQEDLQTVVQSRTREWHFHIYFLLQSPTEKAAALALRDAVLKLRAFVAVPLHRVNEYPIGPHPAGSYESERTAMKVSSAKGFIVLIHPLTEQQRRDHESRNGWLGKPWPIYLDGLPRESDEVPLQYPELRLGWSSAPKDEVSLDERRKRGAEIEALLAKDPEAAPAPIDMNNTQSPPNPNSLSPALKKCDSPPLCSVSPAWASASYLCNLRCFPPLTYLPAPRREKRHFYAAPDAVEKRHFYAAPDAVEKRHFYAAPDAVEKRHFYAAPDAVEKRHFYAAPDAVEKRHFYAAPDANEASAAA</sequence>
<dbReference type="AlphaFoldDB" id="A0A162K331"/>
<feature type="compositionally biased region" description="Low complexity" evidence="1">
    <location>
        <begin position="181"/>
        <end position="194"/>
    </location>
</feature>
<accession>A0A162K331</accession>
<protein>
    <submittedName>
        <fullName evidence="2">Phosphoesterase superfamily protein</fullName>
    </submittedName>
</protein>
<dbReference type="InterPro" id="IPR023389">
    <property type="entry name" value="DOPA-like_sf"/>
</dbReference>
<gene>
    <name evidence="2" type="ORF">BBO_00489</name>
</gene>
<dbReference type="PANTHER" id="PTHR36423:SF2">
    <property type="entry name" value="AFR070WP"/>
    <property type="match status" value="1"/>
</dbReference>
<comment type="caution">
    <text evidence="2">The sequence shown here is derived from an EMBL/GenBank/DDBJ whole genome shotgun (WGS) entry which is preliminary data.</text>
</comment>
<dbReference type="Proteomes" id="UP000076863">
    <property type="component" value="Unassembled WGS sequence"/>
</dbReference>
<evidence type="ECO:0000313" key="3">
    <source>
        <dbReference type="Proteomes" id="UP000076863"/>
    </source>
</evidence>
<dbReference type="PANTHER" id="PTHR36423">
    <property type="entry name" value="AFR070WP"/>
    <property type="match status" value="1"/>
</dbReference>
<organism evidence="2 3">
    <name type="scientific">Beauveria brongniartii RCEF 3172</name>
    <dbReference type="NCBI Taxonomy" id="1081107"/>
    <lineage>
        <taxon>Eukaryota</taxon>
        <taxon>Fungi</taxon>
        <taxon>Dikarya</taxon>
        <taxon>Ascomycota</taxon>
        <taxon>Pezizomycotina</taxon>
        <taxon>Sordariomycetes</taxon>
        <taxon>Hypocreomycetidae</taxon>
        <taxon>Hypocreales</taxon>
        <taxon>Cordycipitaceae</taxon>
        <taxon>Beauveria</taxon>
        <taxon>Beauveria brongniartii</taxon>
    </lineage>
</organism>